<keyword evidence="3" id="KW-1185">Reference proteome</keyword>
<protein>
    <submittedName>
        <fullName evidence="2">HAMP domain-containing protein</fullName>
    </submittedName>
</protein>
<evidence type="ECO:0000256" key="1">
    <source>
        <dbReference type="SAM" id="Phobius"/>
    </source>
</evidence>
<sequence>MTAISQLAEADLATDTITPGVLGFLAVFFVGACLYFLMRSMRNRLAAVRFDEDAPAGTAPAAADDPARRS</sequence>
<keyword evidence="1" id="KW-0472">Membrane</keyword>
<keyword evidence="1" id="KW-0812">Transmembrane</keyword>
<gene>
    <name evidence="2" type="ORF">HNR12_004040</name>
</gene>
<accession>A0A853BRI4</accession>
<name>A0A853BRI4_9ACTN</name>
<organism evidence="2 3">
    <name type="scientific">Streptomonospora nanhaiensis</name>
    <dbReference type="NCBI Taxonomy" id="1323731"/>
    <lineage>
        <taxon>Bacteria</taxon>
        <taxon>Bacillati</taxon>
        <taxon>Actinomycetota</taxon>
        <taxon>Actinomycetes</taxon>
        <taxon>Streptosporangiales</taxon>
        <taxon>Nocardiopsidaceae</taxon>
        <taxon>Streptomonospora</taxon>
    </lineage>
</organism>
<dbReference type="Proteomes" id="UP000575985">
    <property type="component" value="Unassembled WGS sequence"/>
</dbReference>
<evidence type="ECO:0000313" key="2">
    <source>
        <dbReference type="EMBL" id="NYI97763.1"/>
    </source>
</evidence>
<feature type="transmembrane region" description="Helical" evidence="1">
    <location>
        <begin position="20"/>
        <end position="38"/>
    </location>
</feature>
<evidence type="ECO:0000313" key="3">
    <source>
        <dbReference type="Proteomes" id="UP000575985"/>
    </source>
</evidence>
<reference evidence="2 3" key="1">
    <citation type="submission" date="2020-07" db="EMBL/GenBank/DDBJ databases">
        <title>Sequencing the genomes of 1000 actinobacteria strains.</title>
        <authorList>
            <person name="Klenk H.-P."/>
        </authorList>
    </citation>
    <scope>NUCLEOTIDE SEQUENCE [LARGE SCALE GENOMIC DNA]</scope>
    <source>
        <strain evidence="2 3">DSM 45927</strain>
    </source>
</reference>
<dbReference type="EMBL" id="JACCFO010000001">
    <property type="protein sequence ID" value="NYI97763.1"/>
    <property type="molecule type" value="Genomic_DNA"/>
</dbReference>
<keyword evidence="1" id="KW-1133">Transmembrane helix</keyword>
<comment type="caution">
    <text evidence="2">The sequence shown here is derived from an EMBL/GenBank/DDBJ whole genome shotgun (WGS) entry which is preliminary data.</text>
</comment>
<dbReference type="AlphaFoldDB" id="A0A853BRI4"/>
<proteinExistence type="predicted"/>
<dbReference type="RefSeq" id="WP_179769049.1">
    <property type="nucleotide sequence ID" value="NZ_JACCFO010000001.1"/>
</dbReference>